<reference evidence="2" key="1">
    <citation type="thesis" date="2020" institute="ProQuest LLC" country="789 East Eisenhower Parkway, Ann Arbor, MI, USA">
        <title>Comparative Genomics and Chromosome Evolution.</title>
        <authorList>
            <person name="Mudd A.B."/>
        </authorList>
    </citation>
    <scope>NUCLEOTIDE SEQUENCE</scope>
    <source>
        <strain evidence="2">237g6f4</strain>
        <tissue evidence="2">Blood</tissue>
    </source>
</reference>
<feature type="domain" description="Tetratricopeptide repeat protein 21A/21B C-terminal ARM" evidence="1">
    <location>
        <begin position="19"/>
        <end position="103"/>
    </location>
</feature>
<gene>
    <name evidence="2" type="ORF">GDO81_017447</name>
</gene>
<dbReference type="Gene3D" id="1.25.40.10">
    <property type="entry name" value="Tetratricopeptide repeat domain"/>
    <property type="match status" value="1"/>
</dbReference>
<dbReference type="PANTHER" id="PTHR14699:SF1">
    <property type="entry name" value="TETRATRICOPEPTIDE REPEAT PROTEIN 21B"/>
    <property type="match status" value="1"/>
</dbReference>
<dbReference type="PROSITE" id="PS51257">
    <property type="entry name" value="PROKAR_LIPOPROTEIN"/>
    <property type="match status" value="1"/>
</dbReference>
<name>A0AAV7ALZ4_ENGPU</name>
<dbReference type="InterPro" id="IPR040364">
    <property type="entry name" value="TTC21A/TTC21B"/>
</dbReference>
<organism evidence="2 3">
    <name type="scientific">Engystomops pustulosus</name>
    <name type="common">Tungara frog</name>
    <name type="synonym">Physalaemus pustulosus</name>
    <dbReference type="NCBI Taxonomy" id="76066"/>
    <lineage>
        <taxon>Eukaryota</taxon>
        <taxon>Metazoa</taxon>
        <taxon>Chordata</taxon>
        <taxon>Craniata</taxon>
        <taxon>Vertebrata</taxon>
        <taxon>Euteleostomi</taxon>
        <taxon>Amphibia</taxon>
        <taxon>Batrachia</taxon>
        <taxon>Anura</taxon>
        <taxon>Neobatrachia</taxon>
        <taxon>Hyloidea</taxon>
        <taxon>Leptodactylidae</taxon>
        <taxon>Leiuperinae</taxon>
        <taxon>Engystomops</taxon>
    </lineage>
</organism>
<dbReference type="PANTHER" id="PTHR14699">
    <property type="entry name" value="STI2 PROTEIN-RELATED"/>
    <property type="match status" value="1"/>
</dbReference>
<dbReference type="EMBL" id="WNYA01000008">
    <property type="protein sequence ID" value="KAG8559763.1"/>
    <property type="molecule type" value="Genomic_DNA"/>
</dbReference>
<evidence type="ECO:0000313" key="2">
    <source>
        <dbReference type="EMBL" id="KAG8559763.1"/>
    </source>
</evidence>
<dbReference type="GO" id="GO:0035721">
    <property type="term" value="P:intraciliary retrograde transport"/>
    <property type="evidence" value="ECO:0007669"/>
    <property type="project" value="TreeGrafter"/>
</dbReference>
<dbReference type="GO" id="GO:0061512">
    <property type="term" value="P:protein localization to cilium"/>
    <property type="evidence" value="ECO:0007669"/>
    <property type="project" value="TreeGrafter"/>
</dbReference>
<comment type="caution">
    <text evidence="2">The sequence shown here is derived from an EMBL/GenBank/DDBJ whole genome shotgun (WGS) entry which is preliminary data.</text>
</comment>
<dbReference type="SUPFAM" id="SSF48452">
    <property type="entry name" value="TPR-like"/>
    <property type="match status" value="1"/>
</dbReference>
<protein>
    <recommendedName>
        <fullName evidence="1">Tetratricopeptide repeat protein 21A/21B C-terminal ARM domain-containing protein</fullName>
    </recommendedName>
</protein>
<accession>A0AAV7ALZ4</accession>
<dbReference type="GO" id="GO:0030991">
    <property type="term" value="C:intraciliary transport particle A"/>
    <property type="evidence" value="ECO:0007669"/>
    <property type="project" value="TreeGrafter"/>
</dbReference>
<dbReference type="InterPro" id="IPR056834">
    <property type="entry name" value="ARM_TT21_C"/>
</dbReference>
<dbReference type="Pfam" id="PF25063">
    <property type="entry name" value="ARM_TT21_C"/>
    <property type="match status" value="1"/>
</dbReference>
<dbReference type="GO" id="GO:0005929">
    <property type="term" value="C:cilium"/>
    <property type="evidence" value="ECO:0007669"/>
    <property type="project" value="GOC"/>
</dbReference>
<dbReference type="Proteomes" id="UP000824782">
    <property type="component" value="Unassembled WGS sequence"/>
</dbReference>
<dbReference type="AlphaFoldDB" id="A0AAV7ALZ4"/>
<keyword evidence="3" id="KW-1185">Reference proteome</keyword>
<dbReference type="InterPro" id="IPR011990">
    <property type="entry name" value="TPR-like_helical_dom_sf"/>
</dbReference>
<proteinExistence type="predicted"/>
<evidence type="ECO:0000259" key="1">
    <source>
        <dbReference type="Pfam" id="PF25063"/>
    </source>
</evidence>
<evidence type="ECO:0000313" key="3">
    <source>
        <dbReference type="Proteomes" id="UP000824782"/>
    </source>
</evidence>
<sequence>MTSNYRNRFSFLVPFSLFSQSCCKAYEYTGYIMEKEQAYKDAASNYELAWKYGNQTNPTVGYKLAFNYLKAKRYVDAIDVCHKVLELHPTYPKIRKDILDKARAALRT</sequence>